<reference evidence="7" key="2">
    <citation type="submission" date="2020-06" db="EMBL/GenBank/DDBJ databases">
        <authorList>
            <person name="Sheffer M."/>
        </authorList>
    </citation>
    <scope>NUCLEOTIDE SEQUENCE</scope>
</reference>
<evidence type="ECO:0000256" key="6">
    <source>
        <dbReference type="SAM" id="Phobius"/>
    </source>
</evidence>
<feature type="transmembrane region" description="Helical" evidence="6">
    <location>
        <begin position="74"/>
        <end position="96"/>
    </location>
</feature>
<dbReference type="PANTHER" id="PTHR21421">
    <property type="entry name" value="GUSTATORY RECEPTOR"/>
    <property type="match status" value="1"/>
</dbReference>
<evidence type="ECO:0000256" key="3">
    <source>
        <dbReference type="ARBA" id="ARBA00022989"/>
    </source>
</evidence>
<accession>A0A8T0G3Y2</accession>
<evidence type="ECO:0000256" key="2">
    <source>
        <dbReference type="ARBA" id="ARBA00022692"/>
    </source>
</evidence>
<evidence type="ECO:0000256" key="4">
    <source>
        <dbReference type="ARBA" id="ARBA00023136"/>
    </source>
</evidence>
<keyword evidence="3 6" id="KW-1133">Transmembrane helix</keyword>
<evidence type="ECO:0000256" key="1">
    <source>
        <dbReference type="ARBA" id="ARBA00004141"/>
    </source>
</evidence>
<comment type="caution">
    <text evidence="7">The sequence shown here is derived from an EMBL/GenBank/DDBJ whole genome shotgun (WGS) entry which is preliminary data.</text>
</comment>
<keyword evidence="8" id="KW-1185">Reference proteome</keyword>
<dbReference type="PANTHER" id="PTHR21421:SF29">
    <property type="entry name" value="GUSTATORY RECEPTOR 5A FOR TREHALOSE-RELATED"/>
    <property type="match status" value="1"/>
</dbReference>
<dbReference type="GO" id="GO:0038023">
    <property type="term" value="F:signaling receptor activity"/>
    <property type="evidence" value="ECO:0007669"/>
    <property type="project" value="UniProtKB-ARBA"/>
</dbReference>
<comment type="subcellular location">
    <subcellularLocation>
        <location evidence="1">Membrane</location>
        <topology evidence="1">Multi-pass membrane protein</topology>
    </subcellularLocation>
</comment>
<evidence type="ECO:0008006" key="9">
    <source>
        <dbReference type="Google" id="ProtNLM"/>
    </source>
</evidence>
<proteinExistence type="predicted"/>
<feature type="transmembrane region" description="Helical" evidence="6">
    <location>
        <begin position="133"/>
        <end position="153"/>
    </location>
</feature>
<evidence type="ECO:0000313" key="7">
    <source>
        <dbReference type="EMBL" id="KAF8796569.1"/>
    </source>
</evidence>
<organism evidence="7 8">
    <name type="scientific">Argiope bruennichi</name>
    <name type="common">Wasp spider</name>
    <name type="synonym">Aranea bruennichi</name>
    <dbReference type="NCBI Taxonomy" id="94029"/>
    <lineage>
        <taxon>Eukaryota</taxon>
        <taxon>Metazoa</taxon>
        <taxon>Ecdysozoa</taxon>
        <taxon>Arthropoda</taxon>
        <taxon>Chelicerata</taxon>
        <taxon>Arachnida</taxon>
        <taxon>Araneae</taxon>
        <taxon>Araneomorphae</taxon>
        <taxon>Entelegynae</taxon>
        <taxon>Araneoidea</taxon>
        <taxon>Araneidae</taxon>
        <taxon>Argiope</taxon>
    </lineage>
</organism>
<evidence type="ECO:0000256" key="5">
    <source>
        <dbReference type="ARBA" id="ARBA00023170"/>
    </source>
</evidence>
<dbReference type="EMBL" id="JABXBU010000001">
    <property type="protein sequence ID" value="KAF8796569.1"/>
    <property type="molecule type" value="Genomic_DNA"/>
</dbReference>
<feature type="transmembrane region" description="Helical" evidence="6">
    <location>
        <begin position="290"/>
        <end position="308"/>
    </location>
</feature>
<feature type="transmembrane region" description="Helical" evidence="6">
    <location>
        <begin position="173"/>
        <end position="195"/>
    </location>
</feature>
<keyword evidence="5" id="KW-0675">Receptor</keyword>
<sequence length="377" mass="43527">MKLSGKFGQREKLLESSFKTIFFIYGIFGVHMLDSKNKRIYVLKCLHVGIFILTVVYRDFIGIIFQYLTNRTTVKIYLISLTYKFLEVTVLVLVLFKRKEFSEIAGKVTNFCTRMQPSEAESKTLINKARATCYKLLFIHVVMCVSAYLRYIADKNDVVFLLRGHTLNLFDDTFLLNHQIAIFTISVILCIFWNLASMLYTAFYSVTCHALCSAIDAFKEKLLLAKPEEFEDIAILANHVETMVKFVDRKLSLVTFFTFLNTFGIITASATDLARSHKYTAYGHSFRFAYFGYNFYLFLRLVLVAAKVNEAGKEVQILSHNIPWNQPEYEKERFILVSRLKSLNTTLTLWNIGELKKQFLLSSCSALLSYFVLLSSI</sequence>
<dbReference type="Proteomes" id="UP000807504">
    <property type="component" value="Unassembled WGS sequence"/>
</dbReference>
<reference evidence="7" key="1">
    <citation type="journal article" date="2020" name="bioRxiv">
        <title>Chromosome-level reference genome of the European wasp spider Argiope bruennichi: a resource for studies on range expansion and evolutionary adaptation.</title>
        <authorList>
            <person name="Sheffer M.M."/>
            <person name="Hoppe A."/>
            <person name="Krehenwinkel H."/>
            <person name="Uhl G."/>
            <person name="Kuss A.W."/>
            <person name="Jensen L."/>
            <person name="Jensen C."/>
            <person name="Gillespie R.G."/>
            <person name="Hoff K.J."/>
            <person name="Prost S."/>
        </authorList>
    </citation>
    <scope>NUCLEOTIDE SEQUENCE</scope>
</reference>
<protein>
    <recommendedName>
        <fullName evidence="9">Gustatory receptor</fullName>
    </recommendedName>
</protein>
<feature type="transmembrane region" description="Helical" evidence="6">
    <location>
        <begin position="45"/>
        <end position="68"/>
    </location>
</feature>
<dbReference type="GO" id="GO:0051606">
    <property type="term" value="P:detection of stimulus"/>
    <property type="evidence" value="ECO:0007669"/>
    <property type="project" value="UniProtKB-ARBA"/>
</dbReference>
<keyword evidence="4 6" id="KW-0472">Membrane</keyword>
<dbReference type="GO" id="GO:0007606">
    <property type="term" value="P:sensory perception of chemical stimulus"/>
    <property type="evidence" value="ECO:0007669"/>
    <property type="project" value="TreeGrafter"/>
</dbReference>
<keyword evidence="2 6" id="KW-0812">Transmembrane</keyword>
<dbReference type="AlphaFoldDB" id="A0A8T0G3Y2"/>
<dbReference type="GO" id="GO:0016020">
    <property type="term" value="C:membrane"/>
    <property type="evidence" value="ECO:0007669"/>
    <property type="project" value="UniProtKB-SubCell"/>
</dbReference>
<feature type="transmembrane region" description="Helical" evidence="6">
    <location>
        <begin position="251"/>
        <end position="270"/>
    </location>
</feature>
<gene>
    <name evidence="7" type="ORF">HNY73_000929</name>
</gene>
<evidence type="ECO:0000313" key="8">
    <source>
        <dbReference type="Proteomes" id="UP000807504"/>
    </source>
</evidence>
<name>A0A8T0G3Y2_ARGBR</name>